<dbReference type="STRING" id="402596.SAMN04489844_3301"/>
<dbReference type="SUPFAM" id="SSF54001">
    <property type="entry name" value="Cysteine proteinases"/>
    <property type="match status" value="1"/>
</dbReference>
<gene>
    <name evidence="3" type="ORF">SAMN04489844_3301</name>
</gene>
<dbReference type="OrthoDB" id="614750at2"/>
<protein>
    <submittedName>
        <fullName evidence="3">Surface antigen</fullName>
    </submittedName>
</protein>
<dbReference type="AlphaFoldDB" id="A0A1H4WL50"/>
<organism evidence="3 4">
    <name type="scientific">Nocardioides exalbidus</name>
    <dbReference type="NCBI Taxonomy" id="402596"/>
    <lineage>
        <taxon>Bacteria</taxon>
        <taxon>Bacillati</taxon>
        <taxon>Actinomycetota</taxon>
        <taxon>Actinomycetes</taxon>
        <taxon>Propionibacteriales</taxon>
        <taxon>Nocardioidaceae</taxon>
        <taxon>Nocardioides</taxon>
    </lineage>
</organism>
<dbReference type="EMBL" id="FNRT01000002">
    <property type="protein sequence ID" value="SEC93995.1"/>
    <property type="molecule type" value="Genomic_DNA"/>
</dbReference>
<keyword evidence="1" id="KW-0472">Membrane</keyword>
<dbReference type="Pfam" id="PF05257">
    <property type="entry name" value="CHAP"/>
    <property type="match status" value="1"/>
</dbReference>
<sequence length="561" mass="59016">MHHQSQQSHPSHRVRGDVASRLVVAVGRVRRLAALVVGSIALVVTVLPSTAVTQPVASSYLCSGYSGCQDAGYGNGGYSRVNNKQYWKMFAGHNCTNYIAYRLIQNGMPDQRPWSGNGNAEVWGVAMASITDQTPRVGAIAWYKAGRSPAGSSGHVAYVEQVISPTEIIVSEDYWGGDFHWRRATTSSGWPSGFIHFNDQVVEQTTAPTITGTPMVGAPLEVATGAWTPAPTAVSVQWSADGAPIAGATAPTYVPTPDVKGKTLTASVTATLDGYAAGQATLTTAPVAPGTLQPTTLPAIQGTPEVGQTLNLAPAAWSPQPTKAVTQWYVDGAPLEGATGPTLVLGRAQVGARISARMTGSAQGYAKSRTMAPATDVVLAKAVRINEPSRVSGKAEVGQVLTAKAGTARPASRTVSYVWLRDGKRIAKATNRRYTLRAADLGRTVSVQVTSSNPSFRDAVENVAAAPVTTVPVVRATARSRKNLVTVDLRVKALGAPRPDGAISVRIGDKTVTGQLTKGKERLVVHGLKAGRYRVLVTYAGTTVVQAATARASVRVDPRRR</sequence>
<dbReference type="Gene3D" id="3.90.1720.10">
    <property type="entry name" value="endopeptidase domain like (from Nostoc punctiforme)"/>
    <property type="match status" value="1"/>
</dbReference>
<name>A0A1H4WL50_9ACTN</name>
<evidence type="ECO:0000256" key="1">
    <source>
        <dbReference type="SAM" id="Phobius"/>
    </source>
</evidence>
<keyword evidence="1" id="KW-1133">Transmembrane helix</keyword>
<dbReference type="Proteomes" id="UP000198742">
    <property type="component" value="Unassembled WGS sequence"/>
</dbReference>
<evidence type="ECO:0000259" key="2">
    <source>
        <dbReference type="PROSITE" id="PS50911"/>
    </source>
</evidence>
<keyword evidence="1" id="KW-0812">Transmembrane</keyword>
<dbReference type="RefSeq" id="WP_090970285.1">
    <property type="nucleotide sequence ID" value="NZ_FNRT01000002.1"/>
</dbReference>
<dbReference type="Gene3D" id="2.60.40.2700">
    <property type="match status" value="3"/>
</dbReference>
<accession>A0A1H4WL50</accession>
<dbReference type="InterPro" id="IPR038765">
    <property type="entry name" value="Papain-like_cys_pep_sf"/>
</dbReference>
<feature type="domain" description="Peptidase C51" evidence="2">
    <location>
        <begin position="70"/>
        <end position="196"/>
    </location>
</feature>
<reference evidence="4" key="1">
    <citation type="submission" date="2016-10" db="EMBL/GenBank/DDBJ databases">
        <authorList>
            <person name="Varghese N."/>
            <person name="Submissions S."/>
        </authorList>
    </citation>
    <scope>NUCLEOTIDE SEQUENCE [LARGE SCALE GENOMIC DNA]</scope>
    <source>
        <strain evidence="4">DSM 22017</strain>
    </source>
</reference>
<dbReference type="InterPro" id="IPR007921">
    <property type="entry name" value="CHAP_dom"/>
</dbReference>
<evidence type="ECO:0000313" key="3">
    <source>
        <dbReference type="EMBL" id="SEC93995.1"/>
    </source>
</evidence>
<feature type="transmembrane region" description="Helical" evidence="1">
    <location>
        <begin position="32"/>
        <end position="52"/>
    </location>
</feature>
<proteinExistence type="predicted"/>
<dbReference type="PROSITE" id="PS50911">
    <property type="entry name" value="CHAP"/>
    <property type="match status" value="1"/>
</dbReference>
<evidence type="ECO:0000313" key="4">
    <source>
        <dbReference type="Proteomes" id="UP000198742"/>
    </source>
</evidence>
<keyword evidence="4" id="KW-1185">Reference proteome</keyword>